<sequence>MNLKLAHWDQPLPDQLAGPEAVQELCRLDKFRFANVLSGWAEVEDGRIVAAGYGDDSDLVMGSTTVRVGKLGATFRAVSLPVLRGDPQRTEERVTLTQTVGGATGVPLPRPVPHAPFMQWQAPIVWTTLLLTIHADGRSDVELVGASAFPRHWVYDTRGHIAYKTGLTEQSEWMSHSFGRRTPWGHSDREALVLTVESELERQLSTEIMRSGQRPQVRRLPAGTVLTRQGEPGTDIYLVLDGVLSVDVDGEAVGQVGPGAVLGERAVLEGGLRTSTLTAVTPVRIAVTGKDQLDLDRLRQLSDLHDREHHGVSAD</sequence>
<dbReference type="KEGG" id="nmes:H9L09_19900"/>
<dbReference type="PROSITE" id="PS50042">
    <property type="entry name" value="CNMP_BINDING_3"/>
    <property type="match status" value="1"/>
</dbReference>
<dbReference type="AlphaFoldDB" id="A0A7G9RAQ2"/>
<evidence type="ECO:0000313" key="3">
    <source>
        <dbReference type="Proteomes" id="UP000515947"/>
    </source>
</evidence>
<dbReference type="Pfam" id="PF00027">
    <property type="entry name" value="cNMP_binding"/>
    <property type="match status" value="1"/>
</dbReference>
<protein>
    <submittedName>
        <fullName evidence="2">Cyclic nucleotide-binding domain-containing protein</fullName>
    </submittedName>
</protein>
<dbReference type="InterPro" id="IPR014710">
    <property type="entry name" value="RmlC-like_jellyroll"/>
</dbReference>
<reference evidence="2 3" key="1">
    <citation type="submission" date="2020-08" db="EMBL/GenBank/DDBJ databases">
        <title>Genome sequence of Nocardioides mesophilus KACC 16243T.</title>
        <authorList>
            <person name="Hyun D.-W."/>
            <person name="Bae J.-W."/>
        </authorList>
    </citation>
    <scope>NUCLEOTIDE SEQUENCE [LARGE SCALE GENOMIC DNA]</scope>
    <source>
        <strain evidence="2 3">KACC 16243</strain>
    </source>
</reference>
<dbReference type="InterPro" id="IPR000595">
    <property type="entry name" value="cNMP-bd_dom"/>
</dbReference>
<gene>
    <name evidence="2" type="ORF">H9L09_19900</name>
</gene>
<dbReference type="SMART" id="SM00100">
    <property type="entry name" value="cNMP"/>
    <property type="match status" value="1"/>
</dbReference>
<organism evidence="2 3">
    <name type="scientific">Nocardioides mesophilus</name>
    <dbReference type="NCBI Taxonomy" id="433659"/>
    <lineage>
        <taxon>Bacteria</taxon>
        <taxon>Bacillati</taxon>
        <taxon>Actinomycetota</taxon>
        <taxon>Actinomycetes</taxon>
        <taxon>Propionibacteriales</taxon>
        <taxon>Nocardioidaceae</taxon>
        <taxon>Nocardioides</taxon>
    </lineage>
</organism>
<dbReference type="EMBL" id="CP060713">
    <property type="protein sequence ID" value="QNN52677.1"/>
    <property type="molecule type" value="Genomic_DNA"/>
</dbReference>
<keyword evidence="3" id="KW-1185">Reference proteome</keyword>
<dbReference type="Proteomes" id="UP000515947">
    <property type="component" value="Chromosome"/>
</dbReference>
<dbReference type="RefSeq" id="WP_187578519.1">
    <property type="nucleotide sequence ID" value="NZ_CP060713.1"/>
</dbReference>
<feature type="domain" description="Cyclic nucleotide-binding" evidence="1">
    <location>
        <begin position="196"/>
        <end position="293"/>
    </location>
</feature>
<dbReference type="CDD" id="cd00038">
    <property type="entry name" value="CAP_ED"/>
    <property type="match status" value="1"/>
</dbReference>
<dbReference type="Gene3D" id="2.60.120.10">
    <property type="entry name" value="Jelly Rolls"/>
    <property type="match status" value="1"/>
</dbReference>
<dbReference type="SUPFAM" id="SSF51206">
    <property type="entry name" value="cAMP-binding domain-like"/>
    <property type="match status" value="1"/>
</dbReference>
<accession>A0A7G9RAQ2</accession>
<evidence type="ECO:0000259" key="1">
    <source>
        <dbReference type="PROSITE" id="PS50042"/>
    </source>
</evidence>
<proteinExistence type="predicted"/>
<dbReference type="InterPro" id="IPR018490">
    <property type="entry name" value="cNMP-bd_dom_sf"/>
</dbReference>
<evidence type="ECO:0000313" key="2">
    <source>
        <dbReference type="EMBL" id="QNN52677.1"/>
    </source>
</evidence>
<name>A0A7G9RAQ2_9ACTN</name>